<dbReference type="PANTHER" id="PTHR45527:SF1">
    <property type="entry name" value="FATTY ACID SYNTHASE"/>
    <property type="match status" value="1"/>
</dbReference>
<reference evidence="2 3" key="1">
    <citation type="submission" date="2019-03" db="EMBL/GenBank/DDBJ databases">
        <title>Genomic Encyclopedia of Type Strains, Phase IV (KMG-IV): sequencing the most valuable type-strain genomes for metagenomic binning, comparative biology and taxonomic classification.</title>
        <authorList>
            <person name="Goeker M."/>
        </authorList>
    </citation>
    <scope>NUCLEOTIDE SEQUENCE [LARGE SCALE GENOMIC DNA]</scope>
    <source>
        <strain evidence="2 3">DSM 44496</strain>
    </source>
</reference>
<feature type="domain" description="AMP-dependent synthetase/ligase" evidence="1">
    <location>
        <begin position="15"/>
        <end position="96"/>
    </location>
</feature>
<proteinExistence type="predicted"/>
<evidence type="ECO:0000313" key="2">
    <source>
        <dbReference type="EMBL" id="TDP30947.1"/>
    </source>
</evidence>
<evidence type="ECO:0000259" key="1">
    <source>
        <dbReference type="Pfam" id="PF00501"/>
    </source>
</evidence>
<name>A0A4R6P0G9_NOCIG</name>
<evidence type="ECO:0000313" key="3">
    <source>
        <dbReference type="Proteomes" id="UP000295087"/>
    </source>
</evidence>
<dbReference type="GO" id="GO:0044550">
    <property type="term" value="P:secondary metabolite biosynthetic process"/>
    <property type="evidence" value="ECO:0007669"/>
    <property type="project" value="TreeGrafter"/>
</dbReference>
<dbReference type="EMBL" id="SNXK01000010">
    <property type="protein sequence ID" value="TDP30947.1"/>
    <property type="molecule type" value="Genomic_DNA"/>
</dbReference>
<dbReference type="Pfam" id="PF00501">
    <property type="entry name" value="AMP-binding"/>
    <property type="match status" value="1"/>
</dbReference>
<dbReference type="GO" id="GO:0005737">
    <property type="term" value="C:cytoplasm"/>
    <property type="evidence" value="ECO:0007669"/>
    <property type="project" value="TreeGrafter"/>
</dbReference>
<comment type="caution">
    <text evidence="2">The sequence shown here is derived from an EMBL/GenBank/DDBJ whole genome shotgun (WGS) entry which is preliminary data.</text>
</comment>
<gene>
    <name evidence="2" type="ORF">DFR75_110155</name>
</gene>
<dbReference type="AlphaFoldDB" id="A0A4R6P0G9"/>
<dbReference type="GO" id="GO:0043041">
    <property type="term" value="P:amino acid activation for nonribosomal peptide biosynthetic process"/>
    <property type="evidence" value="ECO:0007669"/>
    <property type="project" value="TreeGrafter"/>
</dbReference>
<accession>A0A4R6P0G9</accession>
<organism evidence="2 3">
    <name type="scientific">Nocardia ignorata</name>
    <dbReference type="NCBI Taxonomy" id="145285"/>
    <lineage>
        <taxon>Bacteria</taxon>
        <taxon>Bacillati</taxon>
        <taxon>Actinomycetota</taxon>
        <taxon>Actinomycetes</taxon>
        <taxon>Mycobacteriales</taxon>
        <taxon>Nocardiaceae</taxon>
        <taxon>Nocardia</taxon>
    </lineage>
</organism>
<dbReference type="Proteomes" id="UP000295087">
    <property type="component" value="Unassembled WGS sequence"/>
</dbReference>
<protein>
    <submittedName>
        <fullName evidence="2">AMP-binding enzyme</fullName>
    </submittedName>
</protein>
<dbReference type="GO" id="GO:0031177">
    <property type="term" value="F:phosphopantetheine binding"/>
    <property type="evidence" value="ECO:0007669"/>
    <property type="project" value="TreeGrafter"/>
</dbReference>
<sequence>MVITPSALSTIDPAGVSSVRVLAVAGEAVGPDLVARWCGGTDGRTMVNLYGPTEYTIWATGSGPLSATEPVTIGTPVRGAAALVLRRRTRAPVGRGDSVPVRSVTC</sequence>
<dbReference type="SUPFAM" id="SSF56801">
    <property type="entry name" value="Acetyl-CoA synthetase-like"/>
    <property type="match status" value="1"/>
</dbReference>
<dbReference type="Gene3D" id="3.40.50.12780">
    <property type="entry name" value="N-terminal domain of ligase-like"/>
    <property type="match status" value="1"/>
</dbReference>
<dbReference type="PANTHER" id="PTHR45527">
    <property type="entry name" value="NONRIBOSOMAL PEPTIDE SYNTHETASE"/>
    <property type="match status" value="1"/>
</dbReference>
<keyword evidence="3" id="KW-1185">Reference proteome</keyword>
<dbReference type="InterPro" id="IPR000873">
    <property type="entry name" value="AMP-dep_synth/lig_dom"/>
</dbReference>
<dbReference type="InterPro" id="IPR042099">
    <property type="entry name" value="ANL_N_sf"/>
</dbReference>